<dbReference type="InterPro" id="IPR036612">
    <property type="entry name" value="KH_dom_type_1_sf"/>
</dbReference>
<organism evidence="7 8">
    <name type="scientific">Pachysolen tannophilus NRRL Y-2460</name>
    <dbReference type="NCBI Taxonomy" id="669874"/>
    <lineage>
        <taxon>Eukaryota</taxon>
        <taxon>Fungi</taxon>
        <taxon>Dikarya</taxon>
        <taxon>Ascomycota</taxon>
        <taxon>Saccharomycotina</taxon>
        <taxon>Pichiomycetes</taxon>
        <taxon>Pachysolenaceae</taxon>
        <taxon>Pachysolen</taxon>
    </lineage>
</organism>
<evidence type="ECO:0000256" key="2">
    <source>
        <dbReference type="ARBA" id="ARBA00022490"/>
    </source>
</evidence>
<evidence type="ECO:0000256" key="4">
    <source>
        <dbReference type="ARBA" id="ARBA00022884"/>
    </source>
</evidence>
<dbReference type="AlphaFoldDB" id="A0A1E4TVE3"/>
<dbReference type="InterPro" id="IPR004088">
    <property type="entry name" value="KH_dom_type_1"/>
</dbReference>
<reference evidence="8" key="1">
    <citation type="submission" date="2016-05" db="EMBL/GenBank/DDBJ databases">
        <title>Comparative genomics of biotechnologically important yeasts.</title>
        <authorList>
            <consortium name="DOE Joint Genome Institute"/>
            <person name="Riley R."/>
            <person name="Haridas S."/>
            <person name="Wolfe K.H."/>
            <person name="Lopes M.R."/>
            <person name="Hittinger C.T."/>
            <person name="Goker M."/>
            <person name="Salamov A."/>
            <person name="Wisecaver J."/>
            <person name="Long T.M."/>
            <person name="Aerts A.L."/>
            <person name="Barry K."/>
            <person name="Choi C."/>
            <person name="Clum A."/>
            <person name="Coughlan A.Y."/>
            <person name="Deshpande S."/>
            <person name="Douglass A.P."/>
            <person name="Hanson S.J."/>
            <person name="Klenk H.-P."/>
            <person name="Labutti K."/>
            <person name="Lapidus A."/>
            <person name="Lindquist E."/>
            <person name="Lipzen A."/>
            <person name="Meier-Kolthoff J.P."/>
            <person name="Ohm R.A."/>
            <person name="Otillar R.P."/>
            <person name="Pangilinan J."/>
            <person name="Peng Y."/>
            <person name="Rokas A."/>
            <person name="Rosa C.A."/>
            <person name="Scheuner C."/>
            <person name="Sibirny A.A."/>
            <person name="Slot J.C."/>
            <person name="Stielow J.B."/>
            <person name="Sun H."/>
            <person name="Kurtzman C.P."/>
            <person name="Blackwell M."/>
            <person name="Grigoriev I.V."/>
            <person name="Jeffries T.W."/>
        </authorList>
    </citation>
    <scope>NUCLEOTIDE SEQUENCE [LARGE SCALE GENOMIC DNA]</scope>
    <source>
        <strain evidence="8">NRRL Y-2460</strain>
    </source>
</reference>
<dbReference type="InterPro" id="IPR012340">
    <property type="entry name" value="NA-bd_OB-fold"/>
</dbReference>
<gene>
    <name evidence="7" type="ORF">PACTADRAFT_50326</name>
</gene>
<evidence type="ECO:0000259" key="6">
    <source>
        <dbReference type="Pfam" id="PF18311"/>
    </source>
</evidence>
<dbReference type="STRING" id="669874.A0A1E4TVE3"/>
<dbReference type="Gene3D" id="2.40.50.140">
    <property type="entry name" value="Nucleic acid-binding proteins"/>
    <property type="match status" value="1"/>
</dbReference>
<feature type="domain" description="Exosome complex exonuclease Rrp40 N-terminal" evidence="6">
    <location>
        <begin position="22"/>
        <end position="65"/>
    </location>
</feature>
<comment type="subcellular location">
    <subcellularLocation>
        <location evidence="1">Nucleus</location>
    </subcellularLocation>
</comment>
<keyword evidence="2" id="KW-0963">Cytoplasm</keyword>
<evidence type="ECO:0000259" key="5">
    <source>
        <dbReference type="Pfam" id="PF15985"/>
    </source>
</evidence>
<protein>
    <recommendedName>
        <fullName evidence="9">Ribosomal RNA-processing protein 40</fullName>
    </recommendedName>
</protein>
<dbReference type="GO" id="GO:0000177">
    <property type="term" value="C:cytoplasmic exosome (RNase complex)"/>
    <property type="evidence" value="ECO:0007669"/>
    <property type="project" value="EnsemblFungi"/>
</dbReference>
<dbReference type="GO" id="GO:0071035">
    <property type="term" value="P:nuclear polyadenylation-dependent rRNA catabolic process"/>
    <property type="evidence" value="ECO:0007669"/>
    <property type="project" value="EnsemblFungi"/>
</dbReference>
<keyword evidence="3" id="KW-0271">Exosome</keyword>
<dbReference type="InterPro" id="IPR041054">
    <property type="entry name" value="Rrp40_N_euk"/>
</dbReference>
<dbReference type="Gene3D" id="3.30.1370.10">
    <property type="entry name" value="K Homology domain, type 1"/>
    <property type="match status" value="1"/>
</dbReference>
<dbReference type="GO" id="GO:0034475">
    <property type="term" value="P:U4 snRNA 3'-end processing"/>
    <property type="evidence" value="ECO:0007669"/>
    <property type="project" value="TreeGrafter"/>
</dbReference>
<dbReference type="GO" id="GO:0003723">
    <property type="term" value="F:RNA binding"/>
    <property type="evidence" value="ECO:0007669"/>
    <property type="project" value="UniProtKB-KW"/>
</dbReference>
<accession>A0A1E4TVE3</accession>
<dbReference type="GO" id="GO:0000176">
    <property type="term" value="C:nuclear exosome (RNase complex)"/>
    <property type="evidence" value="ECO:0007669"/>
    <property type="project" value="EnsemblFungi"/>
</dbReference>
<keyword evidence="8" id="KW-1185">Reference proteome</keyword>
<evidence type="ECO:0008006" key="9">
    <source>
        <dbReference type="Google" id="ProtNLM"/>
    </source>
</evidence>
<evidence type="ECO:0000256" key="1">
    <source>
        <dbReference type="ARBA" id="ARBA00004123"/>
    </source>
</evidence>
<dbReference type="Proteomes" id="UP000094236">
    <property type="component" value="Unassembled WGS sequence"/>
</dbReference>
<dbReference type="PANTHER" id="PTHR21321:SF1">
    <property type="entry name" value="EXOSOME COMPLEX COMPONENT RRP40"/>
    <property type="match status" value="1"/>
</dbReference>
<dbReference type="GO" id="GO:0071051">
    <property type="term" value="P:poly(A)-dependent snoRNA 3'-end processing"/>
    <property type="evidence" value="ECO:0007669"/>
    <property type="project" value="TreeGrafter"/>
</dbReference>
<evidence type="ECO:0000313" key="7">
    <source>
        <dbReference type="EMBL" id="ODV95628.1"/>
    </source>
</evidence>
<sequence>MDSELLVIPGDLISVKFDANNVVLGPGVCISKKDNESIIPTSAGILQLQEKKNQNYIYIESNNKRYIPSMGDYVVGTVTGVFGDYFKISLSNFQSSVILSTMAFPNASKKNRPNLKNGDLVYARVSSCFKDIDVEIECIDPTTGKDGGFGLLEGGYVFEVKLGYARWLFFDKQNPLLEILASKCKFEIAIGINGKIWLKTDDLKTTLACSTIIENCQFLKQQDFNTEINKVFKKLNI</sequence>
<keyword evidence="4" id="KW-0694">RNA-binding</keyword>
<feature type="domain" description="K Homology" evidence="5">
    <location>
        <begin position="155"/>
        <end position="202"/>
    </location>
</feature>
<dbReference type="Pfam" id="PF15985">
    <property type="entry name" value="KH_6"/>
    <property type="match status" value="1"/>
</dbReference>
<dbReference type="Pfam" id="PF21262">
    <property type="entry name" value="RRP40_S1"/>
    <property type="match status" value="1"/>
</dbReference>
<dbReference type="InterPro" id="IPR026699">
    <property type="entry name" value="Exosome_RNA_bind1/RRP40/RRP4"/>
</dbReference>
<dbReference type="PANTHER" id="PTHR21321">
    <property type="entry name" value="PNAS-3 RELATED"/>
    <property type="match status" value="1"/>
</dbReference>
<dbReference type="SUPFAM" id="SSF54791">
    <property type="entry name" value="Eukaryotic type KH-domain (KH-domain type I)"/>
    <property type="match status" value="1"/>
</dbReference>
<dbReference type="InterPro" id="IPR049469">
    <property type="entry name" value="RRP40_KH-I"/>
</dbReference>
<dbReference type="GO" id="GO:0071038">
    <property type="term" value="P:TRAMP-dependent tRNA surveillance pathway"/>
    <property type="evidence" value="ECO:0007669"/>
    <property type="project" value="EnsemblFungi"/>
</dbReference>
<dbReference type="Gene3D" id="2.40.50.100">
    <property type="match status" value="1"/>
</dbReference>
<dbReference type="GO" id="GO:0071034">
    <property type="term" value="P:CUT catabolic process"/>
    <property type="evidence" value="ECO:0007669"/>
    <property type="project" value="TreeGrafter"/>
</dbReference>
<dbReference type="CDD" id="cd22526">
    <property type="entry name" value="KH-I_Rrp40"/>
    <property type="match status" value="1"/>
</dbReference>
<evidence type="ECO:0000313" key="8">
    <source>
        <dbReference type="Proteomes" id="UP000094236"/>
    </source>
</evidence>
<name>A0A1E4TVE3_PACTA</name>
<dbReference type="FunFam" id="2.40.50.140:FF:000127">
    <property type="entry name" value="Exosome complex component RRP40"/>
    <property type="match status" value="1"/>
</dbReference>
<dbReference type="GO" id="GO:0000467">
    <property type="term" value="P:exonucleolytic trimming to generate mature 3'-end of 5.8S rRNA from tricistronic rRNA transcript (SSU-rRNA, 5.8S rRNA, LSU-rRNA)"/>
    <property type="evidence" value="ECO:0007669"/>
    <property type="project" value="EnsemblFungi"/>
</dbReference>
<dbReference type="OrthoDB" id="340500at2759"/>
<dbReference type="Pfam" id="PF18311">
    <property type="entry name" value="Rrp40_N"/>
    <property type="match status" value="1"/>
</dbReference>
<dbReference type="GO" id="GO:0005730">
    <property type="term" value="C:nucleolus"/>
    <property type="evidence" value="ECO:0007669"/>
    <property type="project" value="EnsemblFungi"/>
</dbReference>
<evidence type="ECO:0000256" key="3">
    <source>
        <dbReference type="ARBA" id="ARBA00022835"/>
    </source>
</evidence>
<dbReference type="EMBL" id="KV454014">
    <property type="protein sequence ID" value="ODV95628.1"/>
    <property type="molecule type" value="Genomic_DNA"/>
</dbReference>
<proteinExistence type="predicted"/>
<dbReference type="SUPFAM" id="SSF50249">
    <property type="entry name" value="Nucleic acid-binding proteins"/>
    <property type="match status" value="1"/>
</dbReference>
<dbReference type="GO" id="GO:0030145">
    <property type="term" value="F:manganese ion binding"/>
    <property type="evidence" value="ECO:0007669"/>
    <property type="project" value="EnsemblFungi"/>
</dbReference>